<dbReference type="InterPro" id="IPR025714">
    <property type="entry name" value="Methyltranfer_dom"/>
</dbReference>
<keyword evidence="7" id="KW-1185">Reference proteome</keyword>
<dbReference type="Gene3D" id="3.40.50.150">
    <property type="entry name" value="Vaccinia Virus protein VP39"/>
    <property type="match status" value="1"/>
</dbReference>
<keyword evidence="2" id="KW-0489">Methyltransferase</keyword>
<comment type="caution">
    <text evidence="6">The sequence shown here is derived from an EMBL/GenBank/DDBJ whole genome shotgun (WGS) entry which is preliminary data.</text>
</comment>
<evidence type="ECO:0000259" key="5">
    <source>
        <dbReference type="Pfam" id="PF13847"/>
    </source>
</evidence>
<keyword evidence="3" id="KW-0808">Transferase</keyword>
<comment type="similarity">
    <text evidence="1">Belongs to the methyltransferase superfamily.</text>
</comment>
<evidence type="ECO:0000313" key="6">
    <source>
        <dbReference type="EMBL" id="CAJ1407735.1"/>
    </source>
</evidence>
<accession>A0AA36NCU4</accession>
<reference evidence="6" key="1">
    <citation type="submission" date="2023-08" db="EMBL/GenBank/DDBJ databases">
        <authorList>
            <person name="Chen Y."/>
            <person name="Shah S."/>
            <person name="Dougan E. K."/>
            <person name="Thang M."/>
            <person name="Chan C."/>
        </authorList>
    </citation>
    <scope>NUCLEOTIDE SEQUENCE</scope>
</reference>
<dbReference type="InterPro" id="IPR029063">
    <property type="entry name" value="SAM-dependent_MTases_sf"/>
</dbReference>
<name>A0AA36NCU4_9DINO</name>
<dbReference type="SUPFAM" id="SSF53335">
    <property type="entry name" value="S-adenosyl-L-methionine-dependent methyltransferases"/>
    <property type="match status" value="1"/>
</dbReference>
<dbReference type="GO" id="GO:0032259">
    <property type="term" value="P:methylation"/>
    <property type="evidence" value="ECO:0007669"/>
    <property type="project" value="UniProtKB-KW"/>
</dbReference>
<gene>
    <name evidence="6" type="ORF">EVOR1521_LOCUS29357</name>
</gene>
<dbReference type="EMBL" id="CAUJNA010003687">
    <property type="protein sequence ID" value="CAJ1407735.1"/>
    <property type="molecule type" value="Genomic_DNA"/>
</dbReference>
<dbReference type="Proteomes" id="UP001178507">
    <property type="component" value="Unassembled WGS sequence"/>
</dbReference>
<evidence type="ECO:0000256" key="3">
    <source>
        <dbReference type="ARBA" id="ARBA00022679"/>
    </source>
</evidence>
<evidence type="ECO:0000256" key="2">
    <source>
        <dbReference type="ARBA" id="ARBA00022603"/>
    </source>
</evidence>
<evidence type="ECO:0000256" key="4">
    <source>
        <dbReference type="SAM" id="MobiDB-lite"/>
    </source>
</evidence>
<sequence>MYDEGFRNITALDISDAGSARLPRGFTDWPCGSAAFPRVERERQVAIESMRRSLTKPSAEHRLPGPGSRNAEKRPGIEWACHSPGSHEVNSRSVVGDAFNLEFEDGSFDLVIDKSTTDAVSCDKDHIHENLTKMYGEAQRVLKDGGTFLVFSAVESVARLALQLPHLAFNVKEKELFLPFASLWGFEAVRGGEQRMPLDEAIRQARAADLAIAEERRLKQEAEERLKSTAPSSFGVLD</sequence>
<dbReference type="Pfam" id="PF13847">
    <property type="entry name" value="Methyltransf_31"/>
    <property type="match status" value="1"/>
</dbReference>
<dbReference type="PANTHER" id="PTHR12176">
    <property type="entry name" value="SAM-DEPENDENT METHYLTRANSFERASE SUPERFAMILY PROTEIN"/>
    <property type="match status" value="1"/>
</dbReference>
<dbReference type="GO" id="GO:0008168">
    <property type="term" value="F:methyltransferase activity"/>
    <property type="evidence" value="ECO:0007669"/>
    <property type="project" value="UniProtKB-KW"/>
</dbReference>
<feature type="domain" description="Methyltransferase" evidence="5">
    <location>
        <begin position="94"/>
        <end position="156"/>
    </location>
</feature>
<organism evidence="6 7">
    <name type="scientific">Effrenium voratum</name>
    <dbReference type="NCBI Taxonomy" id="2562239"/>
    <lineage>
        <taxon>Eukaryota</taxon>
        <taxon>Sar</taxon>
        <taxon>Alveolata</taxon>
        <taxon>Dinophyceae</taxon>
        <taxon>Suessiales</taxon>
        <taxon>Symbiodiniaceae</taxon>
        <taxon>Effrenium</taxon>
    </lineage>
</organism>
<dbReference type="AlphaFoldDB" id="A0AA36NCU4"/>
<proteinExistence type="inferred from homology"/>
<evidence type="ECO:0000313" key="7">
    <source>
        <dbReference type="Proteomes" id="UP001178507"/>
    </source>
</evidence>
<feature type="region of interest" description="Disordered" evidence="4">
    <location>
        <begin position="50"/>
        <end position="75"/>
    </location>
</feature>
<evidence type="ECO:0000256" key="1">
    <source>
        <dbReference type="ARBA" id="ARBA00008361"/>
    </source>
</evidence>
<dbReference type="InterPro" id="IPR051419">
    <property type="entry name" value="Lys/N-term_MeTrsfase_sf"/>
</dbReference>
<protein>
    <recommendedName>
        <fullName evidence="5">Methyltransferase domain-containing protein</fullName>
    </recommendedName>
</protein>